<reference evidence="4 5" key="1">
    <citation type="submission" date="2023-07" db="EMBL/GenBank/DDBJ databases">
        <title>Sequencing the genomes of 1000 actinobacteria strains.</title>
        <authorList>
            <person name="Klenk H.-P."/>
        </authorList>
    </citation>
    <scope>NUCLEOTIDE SEQUENCE [LARGE SCALE GENOMIC DNA]</scope>
    <source>
        <strain evidence="4 5">DSM 45805</strain>
    </source>
</reference>
<dbReference type="PANTHER" id="PTHR30204:SF93">
    <property type="entry name" value="HTH MERR-TYPE DOMAIN-CONTAINING PROTEIN"/>
    <property type="match status" value="1"/>
</dbReference>
<evidence type="ECO:0000313" key="4">
    <source>
        <dbReference type="EMBL" id="MDQ0382011.1"/>
    </source>
</evidence>
<protein>
    <submittedName>
        <fullName evidence="4">DNA-binding transcriptional MerR regulator</fullName>
    </submittedName>
</protein>
<feature type="domain" description="HTH merR-type" evidence="3">
    <location>
        <begin position="7"/>
        <end position="74"/>
    </location>
</feature>
<proteinExistence type="predicted"/>
<comment type="caution">
    <text evidence="4">The sequence shown here is derived from an EMBL/GenBank/DDBJ whole genome shotgun (WGS) entry which is preliminary data.</text>
</comment>
<feature type="coiled-coil region" evidence="2">
    <location>
        <begin position="81"/>
        <end position="108"/>
    </location>
</feature>
<dbReference type="InterPro" id="IPR009061">
    <property type="entry name" value="DNA-bd_dom_put_sf"/>
</dbReference>
<evidence type="ECO:0000256" key="2">
    <source>
        <dbReference type="SAM" id="Coils"/>
    </source>
</evidence>
<dbReference type="EMBL" id="JAUSUT010000001">
    <property type="protein sequence ID" value="MDQ0382011.1"/>
    <property type="molecule type" value="Genomic_DNA"/>
</dbReference>
<keyword evidence="5" id="KW-1185">Reference proteome</keyword>
<accession>A0ABU0F4C5</accession>
<dbReference type="RefSeq" id="WP_306996855.1">
    <property type="nucleotide sequence ID" value="NZ_JAUSUT010000001.1"/>
</dbReference>
<dbReference type="InterPro" id="IPR000551">
    <property type="entry name" value="MerR-type_HTH_dom"/>
</dbReference>
<evidence type="ECO:0000259" key="3">
    <source>
        <dbReference type="PROSITE" id="PS50937"/>
    </source>
</evidence>
<dbReference type="Proteomes" id="UP001229651">
    <property type="component" value="Unassembled WGS sequence"/>
</dbReference>
<name>A0ABU0F4C5_9PSEU</name>
<dbReference type="GO" id="GO:0003677">
    <property type="term" value="F:DNA binding"/>
    <property type="evidence" value="ECO:0007669"/>
    <property type="project" value="UniProtKB-KW"/>
</dbReference>
<dbReference type="CDD" id="cd00592">
    <property type="entry name" value="HTH_MerR-like"/>
    <property type="match status" value="1"/>
</dbReference>
<evidence type="ECO:0000256" key="1">
    <source>
        <dbReference type="ARBA" id="ARBA00023125"/>
    </source>
</evidence>
<dbReference type="PROSITE" id="PS50937">
    <property type="entry name" value="HTH_MERR_2"/>
    <property type="match status" value="1"/>
</dbReference>
<keyword evidence="2" id="KW-0175">Coiled coil</keyword>
<dbReference type="SUPFAM" id="SSF46955">
    <property type="entry name" value="Putative DNA-binding domain"/>
    <property type="match status" value="1"/>
</dbReference>
<gene>
    <name evidence="4" type="ORF">FB470_006005</name>
</gene>
<evidence type="ECO:0000313" key="5">
    <source>
        <dbReference type="Proteomes" id="UP001229651"/>
    </source>
</evidence>
<dbReference type="PANTHER" id="PTHR30204">
    <property type="entry name" value="REDOX-CYCLING DRUG-SENSING TRANSCRIPTIONAL ACTIVATOR SOXR"/>
    <property type="match status" value="1"/>
</dbReference>
<dbReference type="Pfam" id="PF13411">
    <property type="entry name" value="MerR_1"/>
    <property type="match status" value="1"/>
</dbReference>
<organism evidence="4 5">
    <name type="scientific">Amycolatopsis thermophila</name>
    <dbReference type="NCBI Taxonomy" id="206084"/>
    <lineage>
        <taxon>Bacteria</taxon>
        <taxon>Bacillati</taxon>
        <taxon>Actinomycetota</taxon>
        <taxon>Actinomycetes</taxon>
        <taxon>Pseudonocardiales</taxon>
        <taxon>Pseudonocardiaceae</taxon>
        <taxon>Amycolatopsis</taxon>
    </lineage>
</organism>
<sequence length="139" mass="15422">MKSSATTMSIGEIAARFGLATHVLRHWESMGLVTPDRVGGRRRYGADDLFRVAVILRAKEAGLGLDEIREMIRTSDPAARRAVLRRRRDELAERIARAQASLDLVECALDCEHDDFTRCPHFQAVMAERIALTATTASG</sequence>
<keyword evidence="1 4" id="KW-0238">DNA-binding</keyword>
<dbReference type="SMART" id="SM00422">
    <property type="entry name" value="HTH_MERR"/>
    <property type="match status" value="1"/>
</dbReference>
<dbReference type="Gene3D" id="1.10.1660.10">
    <property type="match status" value="1"/>
</dbReference>
<dbReference type="InterPro" id="IPR047057">
    <property type="entry name" value="MerR_fam"/>
</dbReference>